<reference evidence="2" key="1">
    <citation type="submission" date="2016-10" db="EMBL/GenBank/DDBJ databases">
        <authorList>
            <person name="Varghese N."/>
            <person name="Submissions S."/>
        </authorList>
    </citation>
    <scope>NUCLEOTIDE SEQUENCE [LARGE SCALE GENOMIC DNA]</scope>
    <source>
        <strain evidence="2">LMG 26383,CCUG 61248,R- 45681</strain>
    </source>
</reference>
<keyword evidence="2" id="KW-1185">Reference proteome</keyword>
<dbReference type="OrthoDB" id="9813753at2"/>
<evidence type="ECO:0008006" key="3">
    <source>
        <dbReference type="Google" id="ProtNLM"/>
    </source>
</evidence>
<dbReference type="RefSeq" id="WP_091834164.1">
    <property type="nucleotide sequence ID" value="NZ_FOAN01000003.1"/>
</dbReference>
<name>A0A1H7PV91_9HYPH</name>
<dbReference type="STRING" id="1036779.SAMN04515666_103607"/>
<organism evidence="1 2">
    <name type="scientific">Bosea lupini</name>
    <dbReference type="NCBI Taxonomy" id="1036779"/>
    <lineage>
        <taxon>Bacteria</taxon>
        <taxon>Pseudomonadati</taxon>
        <taxon>Pseudomonadota</taxon>
        <taxon>Alphaproteobacteria</taxon>
        <taxon>Hyphomicrobiales</taxon>
        <taxon>Boseaceae</taxon>
        <taxon>Bosea</taxon>
    </lineage>
</organism>
<gene>
    <name evidence="1" type="ORF">SAMN04515666_103607</name>
</gene>
<protein>
    <recommendedName>
        <fullName evidence="3">Homeodomain-like domain-containing protein</fullName>
    </recommendedName>
</protein>
<evidence type="ECO:0000313" key="1">
    <source>
        <dbReference type="EMBL" id="SEL39165.1"/>
    </source>
</evidence>
<accession>A0A1H7PV91</accession>
<evidence type="ECO:0000313" key="2">
    <source>
        <dbReference type="Proteomes" id="UP000199664"/>
    </source>
</evidence>
<dbReference type="Gene3D" id="1.10.10.60">
    <property type="entry name" value="Homeodomain-like"/>
    <property type="match status" value="1"/>
</dbReference>
<dbReference type="Proteomes" id="UP000199664">
    <property type="component" value="Unassembled WGS sequence"/>
</dbReference>
<proteinExistence type="predicted"/>
<dbReference type="EMBL" id="FOAN01000003">
    <property type="protein sequence ID" value="SEL39165.1"/>
    <property type="molecule type" value="Genomic_DNA"/>
</dbReference>
<sequence length="160" mass="17783">MTENPLATPLTAGTGPRERFLAALGEGLSVAGAAKLAGIGRQTVYDWRKRDGEFAAAWDDAIETGTDNLEDEARRRAMSTSDTLMIFMLKARRPEKYKERYAAEHTGKNGERLMPERFPKITDLTMEELLLFEGLMSKACGVERPEREAGGHHQPTDSVQ</sequence>
<dbReference type="AlphaFoldDB" id="A0A1H7PV91"/>